<protein>
    <recommendedName>
        <fullName evidence="9">Protein translocase subunit SecE</fullName>
    </recommendedName>
</protein>
<evidence type="ECO:0000313" key="11">
    <source>
        <dbReference type="Proteomes" id="UP000182379"/>
    </source>
</evidence>
<sequence length="74" mass="8160">MAESQITPDGKSTPGTGGFLREVKTEMKKVTWPTKRELIGYTVTVILSSLFAAFLIWAIDAILSVLFRLVMGVQ</sequence>
<dbReference type="GO" id="GO:0008320">
    <property type="term" value="F:protein transmembrane transporter activity"/>
    <property type="evidence" value="ECO:0007669"/>
    <property type="project" value="UniProtKB-UniRule"/>
</dbReference>
<comment type="function">
    <text evidence="9">Essential subunit of the Sec protein translocation channel SecYEG. Clamps together the 2 halves of SecY. May contact the channel plug during translocation.</text>
</comment>
<keyword evidence="8 9" id="KW-0472">Membrane</keyword>
<dbReference type="GO" id="GO:0009306">
    <property type="term" value="P:protein secretion"/>
    <property type="evidence" value="ECO:0007669"/>
    <property type="project" value="UniProtKB-UniRule"/>
</dbReference>
<evidence type="ECO:0000256" key="7">
    <source>
        <dbReference type="ARBA" id="ARBA00023010"/>
    </source>
</evidence>
<dbReference type="InterPro" id="IPR038379">
    <property type="entry name" value="SecE_sf"/>
</dbReference>
<keyword evidence="3 9" id="KW-1003">Cell membrane</keyword>
<dbReference type="NCBIfam" id="TIGR00964">
    <property type="entry name" value="secE_bact"/>
    <property type="match status" value="1"/>
</dbReference>
<evidence type="ECO:0000256" key="9">
    <source>
        <dbReference type="HAMAP-Rule" id="MF_00422"/>
    </source>
</evidence>
<dbReference type="PROSITE" id="PS01067">
    <property type="entry name" value="SECE_SEC61G"/>
    <property type="match status" value="1"/>
</dbReference>
<evidence type="ECO:0000313" key="10">
    <source>
        <dbReference type="EMBL" id="SDX33715.1"/>
    </source>
</evidence>
<comment type="caution">
    <text evidence="10">The sequence shown here is derived from an EMBL/GenBank/DDBJ whole genome shotgun (WGS) entry which is preliminary data.</text>
</comment>
<keyword evidence="2 9" id="KW-0813">Transport</keyword>
<dbReference type="InterPro" id="IPR001901">
    <property type="entry name" value="Translocase_SecE/Sec61-g"/>
</dbReference>
<evidence type="ECO:0000256" key="3">
    <source>
        <dbReference type="ARBA" id="ARBA00022475"/>
    </source>
</evidence>
<dbReference type="Pfam" id="PF00584">
    <property type="entry name" value="SecE"/>
    <property type="match status" value="1"/>
</dbReference>
<accession>A0A1H3AVT4</accession>
<proteinExistence type="inferred from homology"/>
<dbReference type="PRINTS" id="PR01650">
    <property type="entry name" value="SECETRNLCASE"/>
</dbReference>
<dbReference type="HAMAP" id="MF_00422">
    <property type="entry name" value="SecE"/>
    <property type="match status" value="1"/>
</dbReference>
<dbReference type="PANTHER" id="PTHR33910">
    <property type="entry name" value="PROTEIN TRANSLOCASE SUBUNIT SECE"/>
    <property type="match status" value="1"/>
</dbReference>
<dbReference type="InterPro" id="IPR005807">
    <property type="entry name" value="SecE_bac"/>
</dbReference>
<keyword evidence="5 9" id="KW-0653">Protein transport</keyword>
<comment type="subcellular location">
    <subcellularLocation>
        <location evidence="9">Cell membrane</location>
        <topology evidence="9">Single-pass membrane protein</topology>
    </subcellularLocation>
    <subcellularLocation>
        <location evidence="1">Membrane</location>
    </subcellularLocation>
</comment>
<organism evidence="10 11">
    <name type="scientific">Acidaminococcus fermentans</name>
    <dbReference type="NCBI Taxonomy" id="905"/>
    <lineage>
        <taxon>Bacteria</taxon>
        <taxon>Bacillati</taxon>
        <taxon>Bacillota</taxon>
        <taxon>Negativicutes</taxon>
        <taxon>Acidaminococcales</taxon>
        <taxon>Acidaminococcaceae</taxon>
        <taxon>Acidaminococcus</taxon>
    </lineage>
</organism>
<dbReference type="AlphaFoldDB" id="A0A1H3AVT4"/>
<evidence type="ECO:0000256" key="4">
    <source>
        <dbReference type="ARBA" id="ARBA00022692"/>
    </source>
</evidence>
<keyword evidence="6 9" id="KW-1133">Transmembrane helix</keyword>
<evidence type="ECO:0000256" key="6">
    <source>
        <dbReference type="ARBA" id="ARBA00022989"/>
    </source>
</evidence>
<evidence type="ECO:0000256" key="2">
    <source>
        <dbReference type="ARBA" id="ARBA00022448"/>
    </source>
</evidence>
<dbReference type="EMBL" id="FNOP01000023">
    <property type="protein sequence ID" value="SDX33715.1"/>
    <property type="molecule type" value="Genomic_DNA"/>
</dbReference>
<dbReference type="GO" id="GO:0005886">
    <property type="term" value="C:plasma membrane"/>
    <property type="evidence" value="ECO:0007669"/>
    <property type="project" value="UniProtKB-SubCell"/>
</dbReference>
<name>A0A1H3AVT4_ACIFE</name>
<evidence type="ECO:0000256" key="8">
    <source>
        <dbReference type="ARBA" id="ARBA00023136"/>
    </source>
</evidence>
<dbReference type="Gene3D" id="1.20.5.1030">
    <property type="entry name" value="Preprotein translocase secy subunit"/>
    <property type="match status" value="1"/>
</dbReference>
<dbReference type="RefSeq" id="WP_074708410.1">
    <property type="nucleotide sequence ID" value="NZ_FNOP01000023.1"/>
</dbReference>
<reference evidence="10 11" key="1">
    <citation type="submission" date="2016-10" db="EMBL/GenBank/DDBJ databases">
        <authorList>
            <person name="Varghese N."/>
            <person name="Submissions S."/>
        </authorList>
    </citation>
    <scope>NUCLEOTIDE SEQUENCE [LARGE SCALE GENOMIC DNA]</scope>
    <source>
        <strain evidence="10 11">WCC6</strain>
    </source>
</reference>
<comment type="similarity">
    <text evidence="9">Belongs to the SecE/SEC61-gamma family.</text>
</comment>
<comment type="subunit">
    <text evidence="9">Component of the Sec protein translocase complex. Heterotrimer consisting of SecY, SecE and SecG subunits. The heterotrimers can form oligomers, although 1 heterotrimer is thought to be able to translocate proteins. Interacts with the ribosome. Interacts with SecDF, and other proteins may be involved. Interacts with SecA.</text>
</comment>
<dbReference type="GO" id="GO:0065002">
    <property type="term" value="P:intracellular protein transmembrane transport"/>
    <property type="evidence" value="ECO:0007669"/>
    <property type="project" value="UniProtKB-UniRule"/>
</dbReference>
<keyword evidence="7 9" id="KW-0811">Translocation</keyword>
<feature type="transmembrane region" description="Helical" evidence="9">
    <location>
        <begin position="38"/>
        <end position="59"/>
    </location>
</feature>
<dbReference type="GO" id="GO:0043952">
    <property type="term" value="P:protein transport by the Sec complex"/>
    <property type="evidence" value="ECO:0007669"/>
    <property type="project" value="UniProtKB-UniRule"/>
</dbReference>
<dbReference type="GO" id="GO:0006605">
    <property type="term" value="P:protein targeting"/>
    <property type="evidence" value="ECO:0007669"/>
    <property type="project" value="UniProtKB-UniRule"/>
</dbReference>
<evidence type="ECO:0000256" key="1">
    <source>
        <dbReference type="ARBA" id="ARBA00004370"/>
    </source>
</evidence>
<keyword evidence="4 9" id="KW-0812">Transmembrane</keyword>
<dbReference type="PANTHER" id="PTHR33910:SF1">
    <property type="entry name" value="PROTEIN TRANSLOCASE SUBUNIT SECE"/>
    <property type="match status" value="1"/>
</dbReference>
<dbReference type="Proteomes" id="UP000182379">
    <property type="component" value="Unassembled WGS sequence"/>
</dbReference>
<evidence type="ECO:0000256" key="5">
    <source>
        <dbReference type="ARBA" id="ARBA00022927"/>
    </source>
</evidence>
<gene>
    <name evidence="9" type="primary">secE</name>
    <name evidence="10" type="ORF">SAMN05216495_12320</name>
</gene>